<keyword evidence="2" id="KW-1185">Reference proteome</keyword>
<name>A0ABR4LHH0_9EURO</name>
<dbReference type="RefSeq" id="XP_070882974.1">
    <property type="nucleotide sequence ID" value="XM_071031515.1"/>
</dbReference>
<dbReference type="InterPro" id="IPR039535">
    <property type="entry name" value="ASST-like"/>
</dbReference>
<protein>
    <submittedName>
        <fullName evidence="1">ASST-domain-containing protein</fullName>
    </submittedName>
</protein>
<organism evidence="1 2">
    <name type="scientific">Aspergillus lucknowensis</name>
    <dbReference type="NCBI Taxonomy" id="176173"/>
    <lineage>
        <taxon>Eukaryota</taxon>
        <taxon>Fungi</taxon>
        <taxon>Dikarya</taxon>
        <taxon>Ascomycota</taxon>
        <taxon>Pezizomycotina</taxon>
        <taxon>Eurotiomycetes</taxon>
        <taxon>Eurotiomycetidae</taxon>
        <taxon>Eurotiales</taxon>
        <taxon>Aspergillaceae</taxon>
        <taxon>Aspergillus</taxon>
        <taxon>Aspergillus subgen. Nidulantes</taxon>
    </lineage>
</organism>
<dbReference type="PANTHER" id="PTHR35340">
    <property type="entry name" value="PQQ ENZYME REPEAT PROTEIN-RELATED"/>
    <property type="match status" value="1"/>
</dbReference>
<dbReference type="GeneID" id="98146587"/>
<dbReference type="Pfam" id="PF14269">
    <property type="entry name" value="Arylsulfotran_2"/>
    <property type="match status" value="1"/>
</dbReference>
<reference evidence="1 2" key="1">
    <citation type="submission" date="2024-07" db="EMBL/GenBank/DDBJ databases">
        <title>Section-level genome sequencing and comparative genomics of Aspergillus sections Usti and Cavernicolus.</title>
        <authorList>
            <consortium name="Lawrence Berkeley National Laboratory"/>
            <person name="Nybo J.L."/>
            <person name="Vesth T.C."/>
            <person name="Theobald S."/>
            <person name="Frisvad J.C."/>
            <person name="Larsen T.O."/>
            <person name="Kjaerboelling I."/>
            <person name="Rothschild-Mancinelli K."/>
            <person name="Lyhne E.K."/>
            <person name="Kogle M.E."/>
            <person name="Barry K."/>
            <person name="Clum A."/>
            <person name="Na H."/>
            <person name="Ledsgaard L."/>
            <person name="Lin J."/>
            <person name="Lipzen A."/>
            <person name="Kuo A."/>
            <person name="Riley R."/>
            <person name="Mondo S."/>
            <person name="Labutti K."/>
            <person name="Haridas S."/>
            <person name="Pangalinan J."/>
            <person name="Salamov A.A."/>
            <person name="Simmons B.A."/>
            <person name="Magnuson J.K."/>
            <person name="Chen J."/>
            <person name="Drula E."/>
            <person name="Henrissat B."/>
            <person name="Wiebenga A."/>
            <person name="Lubbers R.J."/>
            <person name="Gomes A.C."/>
            <person name="Macurrencykelacurrency M.R."/>
            <person name="Stajich J."/>
            <person name="Grigoriev I.V."/>
            <person name="Mortensen U.H."/>
            <person name="De Vries R.P."/>
            <person name="Baker S.E."/>
            <person name="Andersen M.R."/>
        </authorList>
    </citation>
    <scope>NUCLEOTIDE SEQUENCE [LARGE SCALE GENOMIC DNA]</scope>
    <source>
        <strain evidence="1 2">CBS 449.75</strain>
    </source>
</reference>
<accession>A0ABR4LHH0</accession>
<dbReference type="InterPro" id="IPR053143">
    <property type="entry name" value="Arylsulfate_ST"/>
</dbReference>
<dbReference type="SUPFAM" id="SSF50998">
    <property type="entry name" value="Quinoprotein alcohol dehydrogenase-like"/>
    <property type="match status" value="1"/>
</dbReference>
<evidence type="ECO:0000313" key="1">
    <source>
        <dbReference type="EMBL" id="KAL2863995.1"/>
    </source>
</evidence>
<dbReference type="PANTHER" id="PTHR35340:SF9">
    <property type="entry name" value="ASST-DOMAIN-CONTAINING PROTEIN"/>
    <property type="match status" value="1"/>
</dbReference>
<dbReference type="InterPro" id="IPR011047">
    <property type="entry name" value="Quinoprotein_ADH-like_sf"/>
</dbReference>
<proteinExistence type="predicted"/>
<sequence length="508" mass="55921">MALDRNISLKSNRNFLLGLACIVALIDMIDCATWTSFQSRPDIRAPVLEISIKHDSLISPGYIFLAPYAGDAPGPYIYDNNANLIWSGADGSITDIFHNLHVCPYDGSDHLCFFQGTMLEGYARGRHLILDSSYKPTTSVQSGGGLVESDMHETAVVDGKRMLITVYQPRSYNLEAYGITPGPGWVIDGVFQEIDIKTGQVLFEWKSLDHVPPSASYTPPNMNDLIGDGLSNETAWDYFHINSVDKNTDGDYLVSARHTSCIYKISGKDGSVIWQLGGTQSSIHLTNYNFSSQHDARFREENDTTTVLSLFDNGSNKYRNTSLSSSGMSVYIDRKTNSSTMIKQYHAPGAGLQSWSQGNMQILPNKNVVIGWGNKPSISEHLEDGTPVFFATVADSISMNYRVFKSNWTGRPAEPPTLRTYSPSPNSATTFWVSWNGATDVDYWNIYATTSTSEQFMPLTKADNLGFQTTYVSTSYHPQAFAEAIGKDGTSLANSSIVTTSSIVSGNE</sequence>
<dbReference type="EMBL" id="JBFXLQ010000045">
    <property type="protein sequence ID" value="KAL2863995.1"/>
    <property type="molecule type" value="Genomic_DNA"/>
</dbReference>
<gene>
    <name evidence="1" type="ORF">BJX67DRAFT_374167</name>
</gene>
<evidence type="ECO:0000313" key="2">
    <source>
        <dbReference type="Proteomes" id="UP001610432"/>
    </source>
</evidence>
<dbReference type="Proteomes" id="UP001610432">
    <property type="component" value="Unassembled WGS sequence"/>
</dbReference>
<comment type="caution">
    <text evidence="1">The sequence shown here is derived from an EMBL/GenBank/DDBJ whole genome shotgun (WGS) entry which is preliminary data.</text>
</comment>